<keyword evidence="3" id="KW-1185">Reference proteome</keyword>
<reference evidence="2" key="1">
    <citation type="submission" date="2021-05" db="EMBL/GenBank/DDBJ databases">
        <title>The genome of the haptophyte Pavlova lutheri (Diacronema luteri, Pavlovales) - a model for lipid biosynthesis in eukaryotic algae.</title>
        <authorList>
            <person name="Hulatt C.J."/>
            <person name="Posewitz M.C."/>
        </authorList>
    </citation>
    <scope>NUCLEOTIDE SEQUENCE</scope>
    <source>
        <strain evidence="2">NIVA-4/92</strain>
    </source>
</reference>
<dbReference type="Proteomes" id="UP000751190">
    <property type="component" value="Unassembled WGS sequence"/>
</dbReference>
<proteinExistence type="predicted"/>
<evidence type="ECO:0000313" key="3">
    <source>
        <dbReference type="Proteomes" id="UP000751190"/>
    </source>
</evidence>
<dbReference type="OrthoDB" id="10672299at2759"/>
<dbReference type="AlphaFoldDB" id="A0A8J5XVK1"/>
<accession>A0A8J5XVK1</accession>
<feature type="compositionally biased region" description="Low complexity" evidence="1">
    <location>
        <begin position="251"/>
        <end position="260"/>
    </location>
</feature>
<organism evidence="2 3">
    <name type="scientific">Diacronema lutheri</name>
    <name type="common">Unicellular marine alga</name>
    <name type="synonym">Monochrysis lutheri</name>
    <dbReference type="NCBI Taxonomy" id="2081491"/>
    <lineage>
        <taxon>Eukaryota</taxon>
        <taxon>Haptista</taxon>
        <taxon>Haptophyta</taxon>
        <taxon>Pavlovophyceae</taxon>
        <taxon>Pavlovales</taxon>
        <taxon>Pavlovaceae</taxon>
        <taxon>Diacronema</taxon>
    </lineage>
</organism>
<comment type="caution">
    <text evidence="2">The sequence shown here is derived from an EMBL/GenBank/DDBJ whole genome shotgun (WGS) entry which is preliminary data.</text>
</comment>
<evidence type="ECO:0000256" key="1">
    <source>
        <dbReference type="SAM" id="MobiDB-lite"/>
    </source>
</evidence>
<name>A0A8J5XVK1_DIALT</name>
<gene>
    <name evidence="2" type="ORF">KFE25_001981</name>
</gene>
<protein>
    <submittedName>
        <fullName evidence="2">Uncharacterized protein</fullName>
    </submittedName>
</protein>
<evidence type="ECO:0000313" key="2">
    <source>
        <dbReference type="EMBL" id="KAG8466225.1"/>
    </source>
</evidence>
<sequence length="386" mass="39636">MHGLLCVHARSGALLYSRALRPAFGLSMSSGDAALDALRLASSLFAWHANAAAVNVRAVSADGGARAEADEPLVLYTVGEVSMHVHVEPRAQLLVVAVTSSRVPHERGLALAAAIGGEYAARVTDAAAAFSRTVFSAAVAEAFGSAIPLAYARACLDAADGASWAWILNLGTPSAERAATFDGWARLRGAPWPPAGADAAMTKRGHARPWRAHSAPGTAQHAAASRTRGPWLAQRVAPASDRRACGEHAGAGAGTAAAARTRADPTRGAVSGPAPWPWPPLELPTAAHVPALLRTLARGGLETHGALSGWAELAAPPGDGSEGRAACVLLLRRGATLLGLGLLLPEPRAGEEGPAESGRQFALADARAGCLLAELDELLAEFNTRQ</sequence>
<feature type="region of interest" description="Disordered" evidence="1">
    <location>
        <begin position="251"/>
        <end position="275"/>
    </location>
</feature>
<dbReference type="EMBL" id="JAGTXO010000008">
    <property type="protein sequence ID" value="KAG8466225.1"/>
    <property type="molecule type" value="Genomic_DNA"/>
</dbReference>